<dbReference type="NCBIfam" id="NF005559">
    <property type="entry name" value="PRK07231.1"/>
    <property type="match status" value="1"/>
</dbReference>
<dbReference type="InterPro" id="IPR020904">
    <property type="entry name" value="Sc_DH/Rdtase_CS"/>
</dbReference>
<keyword evidence="2 4" id="KW-0560">Oxidoreductase</keyword>
<evidence type="ECO:0000259" key="3">
    <source>
        <dbReference type="SMART" id="SM00822"/>
    </source>
</evidence>
<dbReference type="PROSITE" id="PS00061">
    <property type="entry name" value="ADH_SHORT"/>
    <property type="match status" value="1"/>
</dbReference>
<dbReference type="NCBIfam" id="NF004199">
    <property type="entry name" value="PRK05653.1-4"/>
    <property type="match status" value="1"/>
</dbReference>
<dbReference type="Gene3D" id="3.40.50.720">
    <property type="entry name" value="NAD(P)-binding Rossmann-like Domain"/>
    <property type="match status" value="1"/>
</dbReference>
<evidence type="ECO:0000313" key="4">
    <source>
        <dbReference type="EMBL" id="AHX11564.1"/>
    </source>
</evidence>
<dbReference type="InterPro" id="IPR036291">
    <property type="entry name" value="NAD(P)-bd_dom_sf"/>
</dbReference>
<dbReference type="OrthoDB" id="9804774at2"/>
<dbReference type="GO" id="GO:0004316">
    <property type="term" value="F:3-oxoacyl-[acyl-carrier-protein] reductase (NADPH) activity"/>
    <property type="evidence" value="ECO:0007669"/>
    <property type="project" value="UniProtKB-EC"/>
</dbReference>
<comment type="similarity">
    <text evidence="1">Belongs to the short-chain dehydrogenases/reductases (SDR) family.</text>
</comment>
<dbReference type="HOGENOM" id="CLU_010194_1_3_5"/>
<dbReference type="NCBIfam" id="NF009466">
    <property type="entry name" value="PRK12826.1-2"/>
    <property type="match status" value="1"/>
</dbReference>
<evidence type="ECO:0000313" key="5">
    <source>
        <dbReference type="Proteomes" id="UP000023755"/>
    </source>
</evidence>
<dbReference type="SMART" id="SM00822">
    <property type="entry name" value="PKS_KR"/>
    <property type="match status" value="1"/>
</dbReference>
<sequence>MEFSLKDKRILITGASGGIGSAIARYLHSCGARLVISGTNEEKLKTLNSAINNDARIVLQDLSDLKNVHLLIEACKNELGGLDGMVCNAGMTDDKLSLRMNLECWQRIIDVNLTSSFILNKHAAALMMREKYGRIVNISSVVAVMGNPGQANYCASKAGMIAMSKSFAREFATKGVLINCIAPGFIKTSMTDKLTDEQHSHVLNGIPMKRIGEPQELCGITAFLLSDMASYITGQTFHVNGGMLMV</sequence>
<feature type="domain" description="Ketoreductase" evidence="3">
    <location>
        <begin position="8"/>
        <end position="184"/>
    </location>
</feature>
<dbReference type="EMBL" id="CP007481">
    <property type="protein sequence ID" value="AHX11564.1"/>
    <property type="molecule type" value="Genomic_DNA"/>
</dbReference>
<evidence type="ECO:0000256" key="2">
    <source>
        <dbReference type="ARBA" id="ARBA00023002"/>
    </source>
</evidence>
<dbReference type="AlphaFoldDB" id="X5HKJ3"/>
<dbReference type="GO" id="GO:0032787">
    <property type="term" value="P:monocarboxylic acid metabolic process"/>
    <property type="evidence" value="ECO:0007669"/>
    <property type="project" value="UniProtKB-ARBA"/>
</dbReference>
<dbReference type="Pfam" id="PF13561">
    <property type="entry name" value="adh_short_C2"/>
    <property type="match status" value="1"/>
</dbReference>
<dbReference type="EC" id="1.1.1.100" evidence="4"/>
<dbReference type="PRINTS" id="PR00080">
    <property type="entry name" value="SDRFAMILY"/>
</dbReference>
<dbReference type="PANTHER" id="PTHR42879">
    <property type="entry name" value="3-OXOACYL-(ACYL-CARRIER-PROTEIN) REDUCTASE"/>
    <property type="match status" value="1"/>
</dbReference>
<dbReference type="SUPFAM" id="SSF51735">
    <property type="entry name" value="NAD(P)-binding Rossmann-fold domains"/>
    <property type="match status" value="1"/>
</dbReference>
<dbReference type="FunFam" id="3.40.50.720:FF:000173">
    <property type="entry name" value="3-oxoacyl-[acyl-carrier protein] reductase"/>
    <property type="match status" value="1"/>
</dbReference>
<accession>X5HKJ3</accession>
<proteinExistence type="inferred from homology"/>
<dbReference type="RefSeq" id="WP_038559771.1">
    <property type="nucleotide sequence ID" value="NZ_CP007481.1"/>
</dbReference>
<dbReference type="InterPro" id="IPR050259">
    <property type="entry name" value="SDR"/>
</dbReference>
<dbReference type="InterPro" id="IPR002347">
    <property type="entry name" value="SDR_fam"/>
</dbReference>
<organism evidence="4 5">
    <name type="scientific">Neorickettsia helminthoeca str. Oregon</name>
    <dbReference type="NCBI Taxonomy" id="1286528"/>
    <lineage>
        <taxon>Bacteria</taxon>
        <taxon>Pseudomonadati</taxon>
        <taxon>Pseudomonadota</taxon>
        <taxon>Alphaproteobacteria</taxon>
        <taxon>Rickettsiales</taxon>
        <taxon>Anaplasmataceae</taxon>
        <taxon>Neorickettsia</taxon>
    </lineage>
</organism>
<name>X5HKJ3_9RICK</name>
<keyword evidence="5" id="KW-1185">Reference proteome</keyword>
<protein>
    <submittedName>
        <fullName evidence="4">3-oxoacyl-[acyl-carrier-protein] reductase FabG</fullName>
        <ecNumber evidence="4">1.1.1.100</ecNumber>
    </submittedName>
</protein>
<dbReference type="KEGG" id="nhm:NHE_0629"/>
<dbReference type="PRINTS" id="PR00081">
    <property type="entry name" value="GDHRDH"/>
</dbReference>
<dbReference type="InterPro" id="IPR057326">
    <property type="entry name" value="KR_dom"/>
</dbReference>
<dbReference type="STRING" id="1286528.NHE_0629"/>
<gene>
    <name evidence="4" type="primary">fabG</name>
    <name evidence="4" type="ORF">NHE_0629</name>
</gene>
<dbReference type="PANTHER" id="PTHR42879:SF2">
    <property type="entry name" value="3-OXOACYL-[ACYL-CARRIER-PROTEIN] REDUCTASE FABG"/>
    <property type="match status" value="1"/>
</dbReference>
<reference evidence="4 5" key="1">
    <citation type="submission" date="2014-03" db="EMBL/GenBank/DDBJ databases">
        <title>Sequencing and Comparison of Genomes and Transcriptome Profiles of Human Ehrlichiosis Agents.</title>
        <authorList>
            <person name="Lin M."/>
            <person name="Daugherty S.C."/>
            <person name="Nagaraj S."/>
            <person name="Cheng Z."/>
            <person name="Xiong Q."/>
            <person name="Lin F.-Y."/>
            <person name="Sengamalay N."/>
            <person name="Ott S."/>
            <person name="Godinez A."/>
            <person name="Tallon L.J."/>
            <person name="Sadzewicz L."/>
            <person name="Fraser C.M."/>
            <person name="Dunning Hotopp J.C."/>
            <person name="Rikihisa Y."/>
        </authorList>
    </citation>
    <scope>NUCLEOTIDE SEQUENCE [LARGE SCALE GENOMIC DNA]</scope>
    <source>
        <strain evidence="4 5">Oregon</strain>
    </source>
</reference>
<dbReference type="Proteomes" id="UP000023755">
    <property type="component" value="Chromosome"/>
</dbReference>
<evidence type="ECO:0000256" key="1">
    <source>
        <dbReference type="ARBA" id="ARBA00006484"/>
    </source>
</evidence>